<feature type="domain" description="Helicase C-terminal" evidence="15">
    <location>
        <begin position="743"/>
        <end position="897"/>
    </location>
</feature>
<dbReference type="InterPro" id="IPR005259">
    <property type="entry name" value="PriA"/>
</dbReference>
<dbReference type="Pfam" id="PF18319">
    <property type="entry name" value="Zn_ribbon_PriA"/>
    <property type="match status" value="1"/>
</dbReference>
<dbReference type="EMBL" id="CAAHFH010000002">
    <property type="protein sequence ID" value="VGO21808.1"/>
    <property type="molecule type" value="Genomic_DNA"/>
</dbReference>
<dbReference type="Pfam" id="PF01797">
    <property type="entry name" value="Y1_Tnp"/>
    <property type="match status" value="1"/>
</dbReference>
<comment type="catalytic activity">
    <reaction evidence="11 12">
        <text>ATP + H2O = ADP + phosphate + H(+)</text>
        <dbReference type="Rhea" id="RHEA:13065"/>
        <dbReference type="ChEBI" id="CHEBI:15377"/>
        <dbReference type="ChEBI" id="CHEBI:15378"/>
        <dbReference type="ChEBI" id="CHEBI:30616"/>
        <dbReference type="ChEBI" id="CHEBI:43474"/>
        <dbReference type="ChEBI" id="CHEBI:456216"/>
        <dbReference type="EC" id="5.6.2.4"/>
    </reaction>
</comment>
<evidence type="ECO:0000256" key="9">
    <source>
        <dbReference type="ARBA" id="ARBA00023125"/>
    </source>
</evidence>
<reference evidence="16 17" key="1">
    <citation type="submission" date="2019-04" db="EMBL/GenBank/DDBJ databases">
        <authorList>
            <person name="Van Vliet M D."/>
        </authorList>
    </citation>
    <scope>NUCLEOTIDE SEQUENCE [LARGE SCALE GENOMIC DNA]</scope>
    <source>
        <strain evidence="16 17">F21</strain>
    </source>
</reference>
<protein>
    <recommendedName>
        <fullName evidence="12">Replication restart protein PriA</fullName>
    </recommendedName>
    <alternativeName>
        <fullName evidence="12">ATP-dependent DNA helicase PriA</fullName>
        <ecNumber evidence="12">5.6.2.4</ecNumber>
    </alternativeName>
    <alternativeName>
        <fullName evidence="12">DNA 3'-5' helicase PriA</fullName>
    </alternativeName>
</protein>
<feature type="binding site" evidence="12">
    <location>
        <position position="735"/>
    </location>
    <ligand>
        <name>Zn(2+)</name>
        <dbReference type="ChEBI" id="CHEBI:29105"/>
        <label>2</label>
    </ligand>
</feature>
<dbReference type="NCBIfam" id="TIGR00595">
    <property type="entry name" value="priA"/>
    <property type="match status" value="1"/>
</dbReference>
<keyword evidence="4 12" id="KW-0547">Nucleotide-binding</keyword>
<dbReference type="GO" id="GO:0006313">
    <property type="term" value="P:DNA transposition"/>
    <property type="evidence" value="ECO:0007669"/>
    <property type="project" value="InterPro"/>
</dbReference>
<evidence type="ECO:0000313" key="17">
    <source>
        <dbReference type="Proteomes" id="UP000346198"/>
    </source>
</evidence>
<keyword evidence="2 12" id="KW-0235">DNA replication</keyword>
<keyword evidence="9 12" id="KW-0238">DNA-binding</keyword>
<dbReference type="GO" id="GO:0006270">
    <property type="term" value="P:DNA replication initiation"/>
    <property type="evidence" value="ECO:0007669"/>
    <property type="project" value="TreeGrafter"/>
</dbReference>
<name>A0A6C2UNP5_9BACT</name>
<dbReference type="GO" id="GO:0006302">
    <property type="term" value="P:double-strand break repair"/>
    <property type="evidence" value="ECO:0007669"/>
    <property type="project" value="InterPro"/>
</dbReference>
<accession>A0A6C2UNP5</accession>
<evidence type="ECO:0000256" key="10">
    <source>
        <dbReference type="ARBA" id="ARBA00023235"/>
    </source>
</evidence>
<dbReference type="PANTHER" id="PTHR30580:SF0">
    <property type="entry name" value="PRIMOSOMAL PROTEIN N"/>
    <property type="match status" value="1"/>
</dbReference>
<dbReference type="Pfam" id="PF00270">
    <property type="entry name" value="DEAD"/>
    <property type="match status" value="1"/>
</dbReference>
<dbReference type="InterPro" id="IPR041222">
    <property type="entry name" value="PriA_3primeBD"/>
</dbReference>
<feature type="binding site" evidence="12">
    <location>
        <position position="738"/>
    </location>
    <ligand>
        <name>Zn(2+)</name>
        <dbReference type="ChEBI" id="CHEBI:29105"/>
        <label>2</label>
    </ligand>
</feature>
<keyword evidence="8 12" id="KW-0067">ATP-binding</keyword>
<dbReference type="FunFam" id="3.40.1440.60:FF:000001">
    <property type="entry name" value="Primosomal protein N"/>
    <property type="match status" value="1"/>
</dbReference>
<dbReference type="Proteomes" id="UP000346198">
    <property type="component" value="Unassembled WGS sequence"/>
</dbReference>
<evidence type="ECO:0000256" key="4">
    <source>
        <dbReference type="ARBA" id="ARBA00022741"/>
    </source>
</evidence>
<dbReference type="Pfam" id="PF17764">
    <property type="entry name" value="PriA_3primeBD"/>
    <property type="match status" value="1"/>
</dbReference>
<dbReference type="Gene3D" id="3.40.50.300">
    <property type="entry name" value="P-loop containing nucleotide triphosphate hydrolases"/>
    <property type="match status" value="2"/>
</dbReference>
<dbReference type="GO" id="GO:0043138">
    <property type="term" value="F:3'-5' DNA helicase activity"/>
    <property type="evidence" value="ECO:0007669"/>
    <property type="project" value="UniProtKB-EC"/>
</dbReference>
<feature type="binding site" evidence="12">
    <location>
        <position position="748"/>
    </location>
    <ligand>
        <name>Zn(2+)</name>
        <dbReference type="ChEBI" id="CHEBI:29105"/>
        <label>1</label>
    </ligand>
</feature>
<dbReference type="CDD" id="cd18804">
    <property type="entry name" value="SF2_C_priA"/>
    <property type="match status" value="1"/>
</dbReference>
<dbReference type="InterPro" id="IPR041236">
    <property type="entry name" value="PriA_C"/>
</dbReference>
<evidence type="ECO:0000256" key="3">
    <source>
        <dbReference type="ARBA" id="ARBA00022723"/>
    </source>
</evidence>
<dbReference type="GO" id="GO:1990077">
    <property type="term" value="C:primosome complex"/>
    <property type="evidence" value="ECO:0007669"/>
    <property type="project" value="UniProtKB-UniRule"/>
</dbReference>
<keyword evidence="6 12" id="KW-0347">Helicase</keyword>
<comment type="cofactor">
    <cofactor evidence="12">
        <name>Zn(2+)</name>
        <dbReference type="ChEBI" id="CHEBI:29105"/>
    </cofactor>
    <text evidence="12">Binds 2 zinc ions per subunit.</text>
</comment>
<dbReference type="EC" id="5.6.2.4" evidence="12"/>
<sequence length="1000" mass="112195">MASIAKVVVEISLDREFDYRIPAHLKDSIKVGSQVNVPFKSRELRGFVVGLSNYSAFGDKLKEIAGVVGDKPLIPESVVALATWIADYYCAPIENAVRTVLPSAVRRRGAKHKKQLFVSLVDAPNVDGASCSVQDDRRSNSIHCKADPCAQAQRNGAGSSIYEEERINYFDVHEPVGNEQGNLPHWRQQGATYFVTFRLGDSLPQEKLNQWRAELAIWLRAHPEPHDEATKREYYELFPQRFQNWLDQGMGSCILAKPEMKEIVEDALLHFDGDRYKLREYAVMPNHVHMLISPLGEHLLSEILHSLKSFTANEINKRIKNELKPVWQHESFDHIVRSPEQVERIRKYIHDNPSQIVDGASSSVSDDRQPLADPLLPPVDPALPAQPSGAGSSVYDKLPPKQKFVVETLQEHGAMTLSELKERSGCSDSPIRTLEKNGLVKIEEETILRDPHMGLELLRTQPFNLMAEQQTALDIINASMDKEKPGTVLLHGVTGSGKTEVYLQAIQHALDKGQGAIVLVPEIALTPQTVDRFRSRFGDCVAVLHSSLSDGERHDEWHRIRNGEAQIAIGARSALFSPIENPGLIVVDEEHEATYKQDESPRYNARDVAVMRGHLENCCVVLGSATPAMESFKNVRDGRYELAEMLLRVDDRSMPLMRIVDMCIESEKDGRPQIFSTELVEGIYDRLNLREQVILFLNRRGFSSSLQCEKCGYVAECSECSVSMTYHKRAHKLLCHICGAEEKVPNRCPDCGDPDFKYAGMGTERIEEVLGKLCPNAKVARMDSDTMRKKDSYRKVLDQFRTGKIDILLGTQMIAKGLDFPNVTLVGVLNADMSLHVPDFRAGERTFQLLTQVAGRAGRGEKAGEVIVQAYTPHHPAIQAARSLDYDGFCSQDLEFRKELCYPPYSHLVLLTFKGECEGEVMSVADGFSARLEKILPESVTHSPPVPAPLARAKGLWRYQIMLRCEHTVKMTRPIRHVRSVYKIPKTVTCTVDVDALSLL</sequence>
<evidence type="ECO:0000313" key="16">
    <source>
        <dbReference type="EMBL" id="VGO21808.1"/>
    </source>
</evidence>
<organism evidence="16 17">
    <name type="scientific">Pontiella sulfatireligans</name>
    <dbReference type="NCBI Taxonomy" id="2750658"/>
    <lineage>
        <taxon>Bacteria</taxon>
        <taxon>Pseudomonadati</taxon>
        <taxon>Kiritimatiellota</taxon>
        <taxon>Kiritimatiellia</taxon>
        <taxon>Kiritimatiellales</taxon>
        <taxon>Pontiellaceae</taxon>
        <taxon>Pontiella</taxon>
    </lineage>
</organism>
<dbReference type="FunFam" id="3.40.50.300:FF:000489">
    <property type="entry name" value="Primosome assembly protein PriA"/>
    <property type="match status" value="1"/>
</dbReference>
<dbReference type="GO" id="GO:0003677">
    <property type="term" value="F:DNA binding"/>
    <property type="evidence" value="ECO:0007669"/>
    <property type="project" value="UniProtKB-UniRule"/>
</dbReference>
<dbReference type="PROSITE" id="PS51194">
    <property type="entry name" value="HELICASE_CTER"/>
    <property type="match status" value="1"/>
</dbReference>
<keyword evidence="10 12" id="KW-0413">Isomerase</keyword>
<feature type="binding site" evidence="12">
    <location>
        <position position="708"/>
    </location>
    <ligand>
        <name>Zn(2+)</name>
        <dbReference type="ChEBI" id="CHEBI:29105"/>
        <label>1</label>
    </ligand>
</feature>
<dbReference type="InterPro" id="IPR042115">
    <property type="entry name" value="PriA_3primeBD_sf"/>
</dbReference>
<keyword evidence="3 12" id="KW-0479">Metal-binding</keyword>
<dbReference type="InterPro" id="IPR014001">
    <property type="entry name" value="Helicase_ATP-bd"/>
</dbReference>
<gene>
    <name evidence="12 16" type="primary">priA</name>
    <name evidence="16" type="ORF">SCARR_03885</name>
</gene>
<dbReference type="InterPro" id="IPR002686">
    <property type="entry name" value="Transposase_17"/>
</dbReference>
<feature type="binding site" evidence="12">
    <location>
        <position position="720"/>
    </location>
    <ligand>
        <name>Zn(2+)</name>
        <dbReference type="ChEBI" id="CHEBI:29105"/>
        <label>2</label>
    </ligand>
</feature>
<dbReference type="PROSITE" id="PS51192">
    <property type="entry name" value="HELICASE_ATP_BIND_1"/>
    <property type="match status" value="1"/>
</dbReference>
<keyword evidence="5 12" id="KW-0378">Hydrolase</keyword>
<dbReference type="RefSeq" id="WP_136063243.1">
    <property type="nucleotide sequence ID" value="NZ_CAAHFH010000002.1"/>
</dbReference>
<evidence type="ECO:0000256" key="2">
    <source>
        <dbReference type="ARBA" id="ARBA00022705"/>
    </source>
</evidence>
<comment type="similarity">
    <text evidence="12">Belongs to the helicase family. PriA subfamily.</text>
</comment>
<dbReference type="PANTHER" id="PTHR30580">
    <property type="entry name" value="PRIMOSOMAL PROTEIN N"/>
    <property type="match status" value="1"/>
</dbReference>
<evidence type="ECO:0000259" key="14">
    <source>
        <dbReference type="PROSITE" id="PS51192"/>
    </source>
</evidence>
<feature type="binding site" evidence="12">
    <location>
        <position position="711"/>
    </location>
    <ligand>
        <name>Zn(2+)</name>
        <dbReference type="ChEBI" id="CHEBI:29105"/>
        <label>1</label>
    </ligand>
</feature>
<feature type="compositionally biased region" description="Polar residues" evidence="13">
    <location>
        <begin position="354"/>
        <end position="364"/>
    </location>
</feature>
<dbReference type="Gene3D" id="3.40.1440.60">
    <property type="entry name" value="PriA, 3(prime) DNA-binding domain"/>
    <property type="match status" value="1"/>
</dbReference>
<evidence type="ECO:0000256" key="12">
    <source>
        <dbReference type="HAMAP-Rule" id="MF_00983"/>
    </source>
</evidence>
<dbReference type="SMART" id="SM01321">
    <property type="entry name" value="Y1_Tnp"/>
    <property type="match status" value="1"/>
</dbReference>
<dbReference type="CDD" id="cd17929">
    <property type="entry name" value="DEXHc_priA"/>
    <property type="match status" value="1"/>
</dbReference>
<feature type="binding site" evidence="12">
    <location>
        <position position="717"/>
    </location>
    <ligand>
        <name>Zn(2+)</name>
        <dbReference type="ChEBI" id="CHEBI:29105"/>
        <label>2</label>
    </ligand>
</feature>
<feature type="domain" description="Helicase ATP-binding" evidence="14">
    <location>
        <begin position="479"/>
        <end position="645"/>
    </location>
</feature>
<keyword evidence="1 12" id="KW-0639">Primosome</keyword>
<feature type="region of interest" description="Disordered" evidence="13">
    <location>
        <begin position="354"/>
        <end position="396"/>
    </location>
</feature>
<dbReference type="AlphaFoldDB" id="A0A6C2UNP5"/>
<feature type="binding site" evidence="12">
    <location>
        <position position="751"/>
    </location>
    <ligand>
        <name>Zn(2+)</name>
        <dbReference type="ChEBI" id="CHEBI:29105"/>
        <label>1</label>
    </ligand>
</feature>
<evidence type="ECO:0000256" key="1">
    <source>
        <dbReference type="ARBA" id="ARBA00022515"/>
    </source>
</evidence>
<dbReference type="Pfam" id="PF18074">
    <property type="entry name" value="PriA_C"/>
    <property type="match status" value="1"/>
</dbReference>
<dbReference type="GO" id="GO:0005524">
    <property type="term" value="F:ATP binding"/>
    <property type="evidence" value="ECO:0007669"/>
    <property type="project" value="UniProtKB-UniRule"/>
</dbReference>
<evidence type="ECO:0000259" key="15">
    <source>
        <dbReference type="PROSITE" id="PS51194"/>
    </source>
</evidence>
<dbReference type="Gene3D" id="3.30.70.1290">
    <property type="entry name" value="Transposase IS200-like"/>
    <property type="match status" value="1"/>
</dbReference>
<dbReference type="InterPro" id="IPR001650">
    <property type="entry name" value="Helicase_C-like"/>
</dbReference>
<dbReference type="InterPro" id="IPR040498">
    <property type="entry name" value="PriA_CRR"/>
</dbReference>
<dbReference type="SMART" id="SM00487">
    <property type="entry name" value="DEXDc"/>
    <property type="match status" value="1"/>
</dbReference>
<evidence type="ECO:0000256" key="13">
    <source>
        <dbReference type="SAM" id="MobiDB-lite"/>
    </source>
</evidence>
<dbReference type="InterPro" id="IPR011545">
    <property type="entry name" value="DEAD/DEAH_box_helicase_dom"/>
</dbReference>
<evidence type="ECO:0000256" key="11">
    <source>
        <dbReference type="ARBA" id="ARBA00048988"/>
    </source>
</evidence>
<dbReference type="GO" id="GO:0008270">
    <property type="term" value="F:zinc ion binding"/>
    <property type="evidence" value="ECO:0007669"/>
    <property type="project" value="UniProtKB-UniRule"/>
</dbReference>
<dbReference type="SUPFAM" id="SSF52540">
    <property type="entry name" value="P-loop containing nucleoside triphosphate hydrolases"/>
    <property type="match status" value="2"/>
</dbReference>
<proteinExistence type="inferred from homology"/>
<dbReference type="GO" id="GO:0016787">
    <property type="term" value="F:hydrolase activity"/>
    <property type="evidence" value="ECO:0007669"/>
    <property type="project" value="UniProtKB-KW"/>
</dbReference>
<dbReference type="Pfam" id="PF00271">
    <property type="entry name" value="Helicase_C"/>
    <property type="match status" value="1"/>
</dbReference>
<evidence type="ECO:0000256" key="6">
    <source>
        <dbReference type="ARBA" id="ARBA00022806"/>
    </source>
</evidence>
<evidence type="ECO:0000256" key="8">
    <source>
        <dbReference type="ARBA" id="ARBA00022840"/>
    </source>
</evidence>
<evidence type="ECO:0000256" key="7">
    <source>
        <dbReference type="ARBA" id="ARBA00022833"/>
    </source>
</evidence>
<keyword evidence="17" id="KW-1185">Reference proteome</keyword>
<comment type="subunit">
    <text evidence="12">Component of the replication restart primosome.</text>
</comment>
<dbReference type="GO" id="GO:0006269">
    <property type="term" value="P:DNA replication, synthesis of primer"/>
    <property type="evidence" value="ECO:0007669"/>
    <property type="project" value="UniProtKB-KW"/>
</dbReference>
<keyword evidence="7 12" id="KW-0862">Zinc</keyword>
<evidence type="ECO:0000256" key="5">
    <source>
        <dbReference type="ARBA" id="ARBA00022801"/>
    </source>
</evidence>
<dbReference type="HAMAP" id="MF_00983">
    <property type="entry name" value="PriA"/>
    <property type="match status" value="1"/>
</dbReference>
<dbReference type="SMART" id="SM00490">
    <property type="entry name" value="HELICc"/>
    <property type="match status" value="1"/>
</dbReference>
<comment type="catalytic activity">
    <reaction evidence="12">
        <text>Couples ATP hydrolysis with the unwinding of duplex DNA by translocating in the 3'-5' direction.</text>
        <dbReference type="EC" id="5.6.2.4"/>
    </reaction>
</comment>
<dbReference type="GO" id="GO:0004803">
    <property type="term" value="F:transposase activity"/>
    <property type="evidence" value="ECO:0007669"/>
    <property type="project" value="InterPro"/>
</dbReference>
<dbReference type="InterPro" id="IPR036515">
    <property type="entry name" value="Transposase_17_sf"/>
</dbReference>
<dbReference type="InterPro" id="IPR027417">
    <property type="entry name" value="P-loop_NTPase"/>
</dbReference>
<comment type="function">
    <text evidence="12">Initiates the restart of stalled replication forks, which reloads the replicative helicase on sites other than the origin of replication. Recognizes and binds to abandoned replication forks and remodels them to uncover a helicase loading site. Promotes assembly of the primosome at these replication forks.</text>
</comment>